<dbReference type="EMBL" id="JZCR01000019">
    <property type="protein sequence ID" value="KJW12489.1"/>
    <property type="molecule type" value="Genomic_DNA"/>
</dbReference>
<gene>
    <name evidence="3" type="ORF">VC81_08325</name>
</gene>
<dbReference type="InterPro" id="IPR027994">
    <property type="entry name" value="WxL_dom"/>
</dbReference>
<proteinExistence type="predicted"/>
<dbReference type="Pfam" id="PF13731">
    <property type="entry name" value="WxL"/>
    <property type="match status" value="1"/>
</dbReference>
<feature type="chain" id="PRO_5002466052" description="WxL domain-containing protein" evidence="1">
    <location>
        <begin position="29"/>
        <end position="206"/>
    </location>
</feature>
<evidence type="ECO:0000256" key="1">
    <source>
        <dbReference type="SAM" id="SignalP"/>
    </source>
</evidence>
<evidence type="ECO:0000313" key="3">
    <source>
        <dbReference type="EMBL" id="KJW12489.1"/>
    </source>
</evidence>
<accession>A0A0F3RSA2</accession>
<organism evidence="3 4">
    <name type="scientific">Levilactobacillus spicheri</name>
    <dbReference type="NCBI Taxonomy" id="216463"/>
    <lineage>
        <taxon>Bacteria</taxon>
        <taxon>Bacillati</taxon>
        <taxon>Bacillota</taxon>
        <taxon>Bacilli</taxon>
        <taxon>Lactobacillales</taxon>
        <taxon>Lactobacillaceae</taxon>
        <taxon>Levilactobacillus</taxon>
    </lineage>
</organism>
<dbReference type="PATRIC" id="fig|216463.3.peg.782"/>
<evidence type="ECO:0000259" key="2">
    <source>
        <dbReference type="Pfam" id="PF13731"/>
    </source>
</evidence>
<keyword evidence="1" id="KW-0732">Signal</keyword>
<protein>
    <recommendedName>
        <fullName evidence="2">WxL domain-containing protein</fullName>
    </recommendedName>
</protein>
<dbReference type="STRING" id="216463.VC81_08325"/>
<dbReference type="OrthoDB" id="2282798at2"/>
<evidence type="ECO:0000313" key="4">
    <source>
        <dbReference type="Proteomes" id="UP000033491"/>
    </source>
</evidence>
<sequence>MKRTLRVTLFSGLAALLLGLGAAVPASAATTPATPSTSSASTTFTASTQPMSLTTVPGITFAPTLVPDTATNGSYNAASVDNPLTVTNPGYATGYTVDVQNTPFNNSDATATAGDGKVLSGAVLNLPAPVAAAANEGNPSTGPVTSAVTLSGDNTNQVVETASANGGLGVWNSPYTASGINLTVPAGQEPGSYTSTLTWTLGNTVA</sequence>
<reference evidence="3 4" key="1">
    <citation type="submission" date="2015-03" db="EMBL/GenBank/DDBJ databases">
        <authorList>
            <person name="Zheng J."/>
            <person name="Ganezle M."/>
        </authorList>
    </citation>
    <scope>NUCLEOTIDE SEQUENCE [LARGE SCALE GENOMIC DNA]</scope>
    <source>
        <strain evidence="3 4">LP38</strain>
    </source>
</reference>
<dbReference type="RefSeq" id="WP_045807596.1">
    <property type="nucleotide sequence ID" value="NZ_JZCR01000019.1"/>
</dbReference>
<feature type="signal peptide" evidence="1">
    <location>
        <begin position="1"/>
        <end position="28"/>
    </location>
</feature>
<name>A0A0F3RSA2_9LACO</name>
<dbReference type="AlphaFoldDB" id="A0A0F3RSA2"/>
<comment type="caution">
    <text evidence="3">The sequence shown here is derived from an EMBL/GenBank/DDBJ whole genome shotgun (WGS) entry which is preliminary data.</text>
</comment>
<feature type="domain" description="WxL" evidence="2">
    <location>
        <begin position="39"/>
        <end position="203"/>
    </location>
</feature>
<dbReference type="Proteomes" id="UP000033491">
    <property type="component" value="Unassembled WGS sequence"/>
</dbReference>